<dbReference type="SMART" id="SM00271">
    <property type="entry name" value="DnaJ"/>
    <property type="match status" value="1"/>
</dbReference>
<dbReference type="PANTHER" id="PTHR44360">
    <property type="entry name" value="DNAJ HOMOLOG SUBFAMILY B MEMBER 9"/>
    <property type="match status" value="1"/>
</dbReference>
<accession>A0AA36IXK2</accession>
<sequence length="108" mass="12063">MSPTRFDEGISRRKLSTDRGQIIHIAYRKLSMKYHPDKNQDNKEKAQKKFIEISHAYEVLSDPEKKSKYDRYGEAGLNEGQGQGGGGGGGFQGQDPFEMPGSLADLRS</sequence>
<comment type="caution">
    <text evidence="4">The sequence shown here is derived from an EMBL/GenBank/DDBJ whole genome shotgun (WGS) entry which is preliminary data.</text>
</comment>
<feature type="region of interest" description="Disordered" evidence="2">
    <location>
        <begin position="62"/>
        <end position="108"/>
    </location>
</feature>
<evidence type="ECO:0000313" key="5">
    <source>
        <dbReference type="Proteomes" id="UP001178507"/>
    </source>
</evidence>
<evidence type="ECO:0000313" key="4">
    <source>
        <dbReference type="EMBL" id="CAJ1395399.1"/>
    </source>
</evidence>
<dbReference type="AlphaFoldDB" id="A0AA36IXK2"/>
<dbReference type="PROSITE" id="PS00636">
    <property type="entry name" value="DNAJ_1"/>
    <property type="match status" value="1"/>
</dbReference>
<evidence type="ECO:0000256" key="1">
    <source>
        <dbReference type="ARBA" id="ARBA00023186"/>
    </source>
</evidence>
<feature type="domain" description="J" evidence="3">
    <location>
        <begin position="5"/>
        <end position="73"/>
    </location>
</feature>
<dbReference type="CDD" id="cd06257">
    <property type="entry name" value="DnaJ"/>
    <property type="match status" value="1"/>
</dbReference>
<dbReference type="InterPro" id="IPR036869">
    <property type="entry name" value="J_dom_sf"/>
</dbReference>
<feature type="compositionally biased region" description="Basic and acidic residues" evidence="2">
    <location>
        <begin position="62"/>
        <end position="73"/>
    </location>
</feature>
<reference evidence="4" key="1">
    <citation type="submission" date="2023-08" db="EMBL/GenBank/DDBJ databases">
        <authorList>
            <person name="Chen Y."/>
            <person name="Shah S."/>
            <person name="Dougan E. K."/>
            <person name="Thang M."/>
            <person name="Chan C."/>
        </authorList>
    </citation>
    <scope>NUCLEOTIDE SEQUENCE</scope>
</reference>
<protein>
    <recommendedName>
        <fullName evidence="3">J domain-containing protein</fullName>
    </recommendedName>
</protein>
<dbReference type="PROSITE" id="PS50076">
    <property type="entry name" value="DNAJ_2"/>
    <property type="match status" value="1"/>
</dbReference>
<evidence type="ECO:0000259" key="3">
    <source>
        <dbReference type="PROSITE" id="PS50076"/>
    </source>
</evidence>
<dbReference type="PRINTS" id="PR00625">
    <property type="entry name" value="JDOMAIN"/>
</dbReference>
<proteinExistence type="predicted"/>
<dbReference type="GO" id="GO:0036503">
    <property type="term" value="P:ERAD pathway"/>
    <property type="evidence" value="ECO:0007669"/>
    <property type="project" value="TreeGrafter"/>
</dbReference>
<dbReference type="Proteomes" id="UP001178507">
    <property type="component" value="Unassembled WGS sequence"/>
</dbReference>
<dbReference type="GO" id="GO:0051787">
    <property type="term" value="F:misfolded protein binding"/>
    <property type="evidence" value="ECO:0007669"/>
    <property type="project" value="TreeGrafter"/>
</dbReference>
<dbReference type="PANTHER" id="PTHR44360:SF1">
    <property type="entry name" value="DNAJ HOMOLOG SUBFAMILY B MEMBER 9"/>
    <property type="match status" value="1"/>
</dbReference>
<dbReference type="Gene3D" id="1.10.287.110">
    <property type="entry name" value="DnaJ domain"/>
    <property type="match status" value="1"/>
</dbReference>
<gene>
    <name evidence="4" type="ORF">EVOR1521_LOCUS19833</name>
</gene>
<dbReference type="GO" id="GO:0051087">
    <property type="term" value="F:protein-folding chaperone binding"/>
    <property type="evidence" value="ECO:0007669"/>
    <property type="project" value="TreeGrafter"/>
</dbReference>
<feature type="compositionally biased region" description="Gly residues" evidence="2">
    <location>
        <begin position="79"/>
        <end position="92"/>
    </location>
</feature>
<keyword evidence="5" id="KW-1185">Reference proteome</keyword>
<dbReference type="InterPro" id="IPR051948">
    <property type="entry name" value="Hsp70_co-chaperone_J-domain"/>
</dbReference>
<keyword evidence="1" id="KW-0143">Chaperone</keyword>
<name>A0AA36IXK2_9DINO</name>
<dbReference type="Pfam" id="PF00226">
    <property type="entry name" value="DnaJ"/>
    <property type="match status" value="1"/>
</dbReference>
<dbReference type="EMBL" id="CAUJNA010003146">
    <property type="protein sequence ID" value="CAJ1395399.1"/>
    <property type="molecule type" value="Genomic_DNA"/>
</dbReference>
<dbReference type="InterPro" id="IPR018253">
    <property type="entry name" value="DnaJ_domain_CS"/>
</dbReference>
<dbReference type="GO" id="GO:0005783">
    <property type="term" value="C:endoplasmic reticulum"/>
    <property type="evidence" value="ECO:0007669"/>
    <property type="project" value="TreeGrafter"/>
</dbReference>
<dbReference type="SUPFAM" id="SSF46565">
    <property type="entry name" value="Chaperone J-domain"/>
    <property type="match status" value="1"/>
</dbReference>
<dbReference type="InterPro" id="IPR001623">
    <property type="entry name" value="DnaJ_domain"/>
</dbReference>
<evidence type="ECO:0000256" key="2">
    <source>
        <dbReference type="SAM" id="MobiDB-lite"/>
    </source>
</evidence>
<organism evidence="4 5">
    <name type="scientific">Effrenium voratum</name>
    <dbReference type="NCBI Taxonomy" id="2562239"/>
    <lineage>
        <taxon>Eukaryota</taxon>
        <taxon>Sar</taxon>
        <taxon>Alveolata</taxon>
        <taxon>Dinophyceae</taxon>
        <taxon>Suessiales</taxon>
        <taxon>Symbiodiniaceae</taxon>
        <taxon>Effrenium</taxon>
    </lineage>
</organism>